<evidence type="ECO:0000256" key="2">
    <source>
        <dbReference type="ARBA" id="ARBA00022837"/>
    </source>
</evidence>
<keyword evidence="3" id="KW-0732">Signal</keyword>
<sequence>MLNVKRKFSRLLVALSAVSFGVASGMASADLTIPQVPLQTGNDVPSNIMFLIDDSGSMNFEFMPDALHYAYEAPEVRDCVRFRANGECRDWGDYYRSGEHVTNRWYYSSHVNKAYFNPSTKYDPPSVGNGTSDTLVAPTYISAWQDGFSQTNARNLSNNFRVGYHRLNNTFSSIVESGTLSFDRGAFYYNYQPSEADKDSCAADDKQNKCYVYVSVNNQTAAEKQRFANWYSFYRSRLLLSRSGIGTAFNTLEDDVRVGYGALNTTNKIVRGVRGFSGTDRSNFFNWLYGKTASGGTPLRLTLKAAGDYFKTDEPYRINPAIDGNELVSCRQNFSILMTDGAWNGGTPSVGDSDGDGTSDTLADVAHYYWKTDLHPLKNDVPKPKEGQPDWQHMVTFGVGLGVDGKLTPEQVKGWKINDIRWVDPTVDPDSTLKKIDDLMHASINSDGGFFSAKDPTTFSNQLIEALNAIMGRAASASNLAATTTSLLEDNSVFQASFNSGTWSGELVSRDVATLAVQWSANFPAWGDRNIYTSRDNEAFAFNWNNLNASEQTALKSEDIVNYLKGDSSKEKTLDRPAGVFRERKTLLGDIAHSSPVYVGAPQNRNYQRHSWSGASSYAAYISAGSSRAPTVYVGANDGMLHGFNADATSVTKGQETFAYIPQQLLTGDAKLASLSDLNYQHKFFVDGSPTVQDVYINGSWRSVLVSTLGRGGNSVFALDVTDPEDVKLLWDLTIPQVGVMLAKPVITRLNNDTWSAVLPYGYNNGTGKNGILIIDIENGATVAPITLETPDTSAGMGQLEGYDRNGNGNTDWMFAGDLNGNIWKFDLSAGSADFWAVANGGEPLFTAKDKAGKAQPVTGGVTLTTHPETGQLWVFFGTGKFLESGDSVNSDTQSWYGLMDGSQIGSRAQLVERVMSNVDYTNPDSAEVREGRSVPVAAVNDLAGKRGWVMDLIDTRERITSKPRLVGTNLVMNTIIPDSDLCNPQGDGWIMAVDPFAGSRLNYNFFDLSRDRKFQEKDELPGGIAASGVKFQGMPGEPLFVGDEMLSGSSNVGLNKDPANLQIRRGRLSWREVINQ</sequence>
<protein>
    <submittedName>
        <fullName evidence="5">Pilus assembly protein PilY</fullName>
    </submittedName>
</protein>
<keyword evidence="2" id="KW-0106">Calcium</keyword>
<evidence type="ECO:0000259" key="4">
    <source>
        <dbReference type="Pfam" id="PF05567"/>
    </source>
</evidence>
<evidence type="ECO:0000256" key="1">
    <source>
        <dbReference type="ARBA" id="ARBA00022723"/>
    </source>
</evidence>
<evidence type="ECO:0000313" key="6">
    <source>
        <dbReference type="Proteomes" id="UP000523161"/>
    </source>
</evidence>
<accession>A0A7Y5EHH1</accession>
<dbReference type="Proteomes" id="UP000523161">
    <property type="component" value="Unassembled WGS sequence"/>
</dbReference>
<keyword evidence="6" id="KW-1185">Reference proteome</keyword>
<organism evidence="5 6">
    <name type="scientific">Rheinheimera lutimaris</name>
    <dbReference type="NCBI Taxonomy" id="2740584"/>
    <lineage>
        <taxon>Bacteria</taxon>
        <taxon>Pseudomonadati</taxon>
        <taxon>Pseudomonadota</taxon>
        <taxon>Gammaproteobacteria</taxon>
        <taxon>Chromatiales</taxon>
        <taxon>Chromatiaceae</taxon>
        <taxon>Rheinheimera</taxon>
    </lineage>
</organism>
<comment type="caution">
    <text evidence="5">The sequence shown here is derived from an EMBL/GenBank/DDBJ whole genome shotgun (WGS) entry which is preliminary data.</text>
</comment>
<evidence type="ECO:0000256" key="3">
    <source>
        <dbReference type="SAM" id="SignalP"/>
    </source>
</evidence>
<feature type="chain" id="PRO_5031267299" evidence="3">
    <location>
        <begin position="30"/>
        <end position="1077"/>
    </location>
</feature>
<gene>
    <name evidence="5" type="ORF">HRH59_01415</name>
</gene>
<dbReference type="RefSeq" id="WP_173499479.1">
    <property type="nucleotide sequence ID" value="NZ_JABSOD010000001.1"/>
</dbReference>
<feature type="domain" description="PilY1 beta-propeller" evidence="4">
    <location>
        <begin position="588"/>
        <end position="914"/>
    </location>
</feature>
<evidence type="ECO:0000313" key="5">
    <source>
        <dbReference type="EMBL" id="NRQ41236.1"/>
    </source>
</evidence>
<dbReference type="InterPro" id="IPR036465">
    <property type="entry name" value="vWFA_dom_sf"/>
</dbReference>
<dbReference type="AlphaFoldDB" id="A0A7Y5EHH1"/>
<feature type="signal peptide" evidence="3">
    <location>
        <begin position="1"/>
        <end position="29"/>
    </location>
</feature>
<dbReference type="EMBL" id="JABSOD010000001">
    <property type="protein sequence ID" value="NRQ41236.1"/>
    <property type="molecule type" value="Genomic_DNA"/>
</dbReference>
<dbReference type="Pfam" id="PF05567">
    <property type="entry name" value="T4P_PilY1"/>
    <property type="match status" value="1"/>
</dbReference>
<proteinExistence type="predicted"/>
<keyword evidence="1" id="KW-0479">Metal-binding</keyword>
<reference evidence="5 6" key="1">
    <citation type="submission" date="2020-06" db="EMBL/GenBank/DDBJ databases">
        <title>Rheinheimera sp. nov., a marine bacterium isolated from coastal.</title>
        <authorList>
            <person name="Yu Q."/>
            <person name="Qi Y."/>
            <person name="Pu J."/>
        </authorList>
    </citation>
    <scope>NUCLEOTIDE SEQUENCE [LARGE SCALE GENOMIC DNA]</scope>
    <source>
        <strain evidence="5 6">YQF-2</strain>
    </source>
</reference>
<dbReference type="GO" id="GO:0046872">
    <property type="term" value="F:metal ion binding"/>
    <property type="evidence" value="ECO:0007669"/>
    <property type="project" value="UniProtKB-KW"/>
</dbReference>
<dbReference type="Gene3D" id="3.40.50.410">
    <property type="entry name" value="von Willebrand factor, type A domain"/>
    <property type="match status" value="1"/>
</dbReference>
<dbReference type="InterPro" id="IPR008707">
    <property type="entry name" value="B-propeller_PilY1"/>
</dbReference>
<name>A0A7Y5EHH1_9GAMM</name>